<evidence type="ECO:0000259" key="3">
    <source>
        <dbReference type="Pfam" id="PF13087"/>
    </source>
</evidence>
<feature type="compositionally biased region" description="Polar residues" evidence="1">
    <location>
        <begin position="1485"/>
        <end position="1494"/>
    </location>
</feature>
<evidence type="ECO:0000259" key="4">
    <source>
        <dbReference type="Pfam" id="PF16399"/>
    </source>
</evidence>
<dbReference type="GO" id="GO:0004386">
    <property type="term" value="F:helicase activity"/>
    <property type="evidence" value="ECO:0007669"/>
    <property type="project" value="InterPro"/>
</dbReference>
<dbReference type="InterPro" id="IPR048967">
    <property type="entry name" value="Aquarius_insert"/>
</dbReference>
<dbReference type="STRING" id="4540.A0A3L6TE72"/>
<dbReference type="InterPro" id="IPR032174">
    <property type="entry name" value="Aquarius_N"/>
</dbReference>
<evidence type="ECO:0000313" key="8">
    <source>
        <dbReference type="Proteomes" id="UP000275267"/>
    </source>
</evidence>
<dbReference type="PANTHER" id="PTHR10887:SF5">
    <property type="entry name" value="RNA HELICASE AQUARIUS"/>
    <property type="match status" value="1"/>
</dbReference>
<dbReference type="Pfam" id="PF13087">
    <property type="entry name" value="AAA_12"/>
    <property type="match status" value="1"/>
</dbReference>
<feature type="domain" description="DNA2/NAM7 helicase-like C-terminal" evidence="3">
    <location>
        <begin position="1199"/>
        <end position="1390"/>
    </location>
</feature>
<evidence type="ECO:0000259" key="2">
    <source>
        <dbReference type="Pfam" id="PF13086"/>
    </source>
</evidence>
<keyword evidence="8" id="KW-1185">Reference proteome</keyword>
<proteinExistence type="predicted"/>
<dbReference type="OrthoDB" id="1879at2759"/>
<dbReference type="InterPro" id="IPR027417">
    <property type="entry name" value="P-loop_NTPase"/>
</dbReference>
<dbReference type="GO" id="GO:0000398">
    <property type="term" value="P:mRNA splicing, via spliceosome"/>
    <property type="evidence" value="ECO:0007669"/>
    <property type="project" value="InterPro"/>
</dbReference>
<feature type="domain" description="RNA helicase aquarius insertion" evidence="6">
    <location>
        <begin position="769"/>
        <end position="868"/>
    </location>
</feature>
<dbReference type="CDD" id="cd17935">
    <property type="entry name" value="EEXXQc_AQR"/>
    <property type="match status" value="1"/>
</dbReference>
<accession>A0A3L6TE72</accession>
<dbReference type="GO" id="GO:0071013">
    <property type="term" value="C:catalytic step 2 spliceosome"/>
    <property type="evidence" value="ECO:0007669"/>
    <property type="project" value="TreeGrafter"/>
</dbReference>
<feature type="domain" description="DNA2/NAM7 helicase helicase" evidence="2">
    <location>
        <begin position="903"/>
        <end position="1190"/>
    </location>
</feature>
<organism evidence="7 8">
    <name type="scientific">Panicum miliaceum</name>
    <name type="common">Proso millet</name>
    <name type="synonym">Broomcorn millet</name>
    <dbReference type="NCBI Taxonomy" id="4540"/>
    <lineage>
        <taxon>Eukaryota</taxon>
        <taxon>Viridiplantae</taxon>
        <taxon>Streptophyta</taxon>
        <taxon>Embryophyta</taxon>
        <taxon>Tracheophyta</taxon>
        <taxon>Spermatophyta</taxon>
        <taxon>Magnoliopsida</taxon>
        <taxon>Liliopsida</taxon>
        <taxon>Poales</taxon>
        <taxon>Poaceae</taxon>
        <taxon>PACMAD clade</taxon>
        <taxon>Panicoideae</taxon>
        <taxon>Panicodae</taxon>
        <taxon>Paniceae</taxon>
        <taxon>Panicinae</taxon>
        <taxon>Panicum</taxon>
        <taxon>Panicum sect. Panicum</taxon>
    </lineage>
</organism>
<dbReference type="GO" id="GO:0003729">
    <property type="term" value="F:mRNA binding"/>
    <property type="evidence" value="ECO:0007669"/>
    <property type="project" value="TreeGrafter"/>
</dbReference>
<feature type="region of interest" description="Disordered" evidence="1">
    <location>
        <begin position="1484"/>
        <end position="1582"/>
    </location>
</feature>
<evidence type="ECO:0000259" key="5">
    <source>
        <dbReference type="Pfam" id="PF21143"/>
    </source>
</evidence>
<dbReference type="PIRSF" id="PIRSF038901">
    <property type="entry name" value="AQR_cwf11"/>
    <property type="match status" value="1"/>
</dbReference>
<evidence type="ECO:0000313" key="7">
    <source>
        <dbReference type="EMBL" id="RLN38659.1"/>
    </source>
</evidence>
<gene>
    <name evidence="7" type="ORF">C2845_PM01G16810</name>
</gene>
<name>A0A3L6TE72_PANMI</name>
<dbReference type="SUPFAM" id="SSF52540">
    <property type="entry name" value="P-loop containing nucleoside triphosphate hydrolases"/>
    <property type="match status" value="1"/>
</dbReference>
<dbReference type="Proteomes" id="UP000275267">
    <property type="component" value="Unassembled WGS sequence"/>
</dbReference>
<dbReference type="Pfam" id="PF13086">
    <property type="entry name" value="AAA_11"/>
    <property type="match status" value="1"/>
</dbReference>
<reference evidence="8" key="1">
    <citation type="journal article" date="2019" name="Nat. Commun.">
        <title>The genome of broomcorn millet.</title>
        <authorList>
            <person name="Zou C."/>
            <person name="Miki D."/>
            <person name="Li D."/>
            <person name="Tang Q."/>
            <person name="Xiao L."/>
            <person name="Rajput S."/>
            <person name="Deng P."/>
            <person name="Jia W."/>
            <person name="Huang R."/>
            <person name="Zhang M."/>
            <person name="Sun Y."/>
            <person name="Hu J."/>
            <person name="Fu X."/>
            <person name="Schnable P.S."/>
            <person name="Li F."/>
            <person name="Zhang H."/>
            <person name="Feng B."/>
            <person name="Zhu X."/>
            <person name="Liu R."/>
            <person name="Schnable J.C."/>
            <person name="Zhu J.-K."/>
            <person name="Zhang H."/>
        </authorList>
    </citation>
    <scope>NUCLEOTIDE SEQUENCE [LARGE SCALE GENOMIC DNA]</scope>
</reference>
<evidence type="ECO:0000259" key="6">
    <source>
        <dbReference type="Pfam" id="PF21144"/>
    </source>
</evidence>
<dbReference type="InterPro" id="IPR048966">
    <property type="entry name" value="Aquarius_b-barrel"/>
</dbReference>
<protein>
    <submittedName>
        <fullName evidence="7">Intron-binding protein aquarius</fullName>
    </submittedName>
</protein>
<dbReference type="EMBL" id="PQIB02000001">
    <property type="protein sequence ID" value="RLN38659.1"/>
    <property type="molecule type" value="Genomic_DNA"/>
</dbReference>
<dbReference type="Pfam" id="PF16399">
    <property type="entry name" value="Aquarius_N_1st"/>
    <property type="match status" value="1"/>
</dbReference>
<comment type="caution">
    <text evidence="7">The sequence shown here is derived from an EMBL/GenBank/DDBJ whole genome shotgun (WGS) entry which is preliminary data.</text>
</comment>
<sequence>MPKVFGTGVFEFRHPRAAEYPLPADAAPATTAAPDKVPASTGGASITLLDIQRDRLTRVAAEHWGRPVAAASAFDADLVREIYATELRVEGRGRKTVPLHRVMILEVSQYLENYLWPHFDPADASFEHVMSIILMVNEKFRENVAAWTCFHDRKDAFKGFLWRVLKLKEEERTLNMAEKTNYLLFMINAFQSLEDELVRETILQLVSLKLWNTLSFGRLQMELCLNPELIKKWTKIKRREAKEAKKVDQPTNPSEMLENRFLRNLIEEFLEILDSKVILSNQDGVEESVLNESLSGQVDDSCVLYCERFMEFLIDMLSQLPTRRFLRPLVADVAVVAKCHLSALYTHEKGRLFAQLVDLLQFYEGFEINDHSGTQLGDDDVLQAHYSRFQAFQLLAFKQVPKLRDFALSSIGSLHKRADLTKKLLVLSDMELQDLVCNKLKLISEKDPCSGKRDFLNEVLVAFFEKRQSQKDAVNALPLYPNEQIMWDESLVPSINYSGEGCLALPKLNLQFLTLHDYLLRNFNLFRLESTYEIREDIQEAVPHLHSYINNEGETAFRGWSRMAVPIKEFKIKEVKQSNIGEVKPSAVTADVTFSISSYRHQIKSEWDALKEHDVLFLLSIRPSFEPLSPEEATKSTVPERLGLQYVRGCEVIEIRDEEGTLMNDFTGRIKREEWKPPKGDIRTVRIALDTAQYHIDVTETAEKGAENVYGTFNILMRRKPKENNFKAILESIRDLMNETCVVPEWLHNIFLGYGNPSAAQWINMPDLLEVIDFKDTFLDANHVKQSFPDYQVTFINSDGTENLHPSPPFKIRLSKKMREISHALPGNVNSSLAVKNNNNMADGESQKEKLIVETYIPADPGPYPQDKPKQNSVRFTPTQAQYACCISVFGFKIGAIISGVQPGLTMVVGPPGTGKTDTAVQILNVLYHNCPSQRTLIITHSNQALNDLFEKIMQRDVPARYLLRLGQGEQELATDLDFSRQGRVNAMLVRRLELLGEVSKLARSLHLPEDVGYTCETAAYFWLLHVYARWEQFLAACAQNQDKPSFVKDRFPFSEFFSDTPQPIFTGESFEKDMHAAKGCFKHLSTIFQELEECRAFELLKSTVERANYLMTKQAKIVAMTCTHAALKRRDFLQLGFKFDNLLMEESAQILEIETFIPMLLQRQEDGYARLKRCILIGDHHQLPPVVKNMAFQKYSHMDQSLFTRFVRLGVPYIELNAQGRARPSIAKLYNWRYRELGDLPYVREQAIFHKANAGFSFEYQLVDVPDYKGKGESAPSPWFYQNEGEAEYIVDVYIYMRLIGYPANKISILTTYNGQKFLIRDVINKRCKPYNIEPPNKVTTVDKFQGQQNDFILLSLVRTRFVGHLRDVRRLIVAMSRARLGLYVFCRRSLFEQCYELQPTFQLLLQRPDKLALNLEECTPFTERPLGETGNIHYVTGIEDIGHLVKFRLEHLRQMQYMQYYAPPANELPPAVPENIAAVIPSENGSVPNQPNEHMAVEENGGASDTTVGNKMEEDAVEAKDETMQEGNKTDEGNGDGDVAAKDKDDEHVDANDKMEEGDAMSKDKIEEENSELKDKMDEE</sequence>
<dbReference type="FunFam" id="3.40.50.300:FF:000507">
    <property type="entry name" value="Pre-mRNA-splicing factor"/>
    <property type="match status" value="1"/>
</dbReference>
<dbReference type="PANTHER" id="PTHR10887">
    <property type="entry name" value="DNA2/NAM7 HELICASE FAMILY"/>
    <property type="match status" value="1"/>
</dbReference>
<dbReference type="InterPro" id="IPR026300">
    <property type="entry name" value="CWF11_fam"/>
</dbReference>
<dbReference type="Gene3D" id="3.40.50.300">
    <property type="entry name" value="P-loop containing nucleotide triphosphate hydrolases"/>
    <property type="match status" value="2"/>
</dbReference>
<dbReference type="Pfam" id="PF21144">
    <property type="entry name" value="Aquarius_N_3rd"/>
    <property type="match status" value="1"/>
</dbReference>
<evidence type="ECO:0000256" key="1">
    <source>
        <dbReference type="SAM" id="MobiDB-lite"/>
    </source>
</evidence>
<feature type="domain" description="RNA helicase aquarius beta-barrel" evidence="5">
    <location>
        <begin position="550"/>
        <end position="719"/>
    </location>
</feature>
<dbReference type="FunFam" id="3.40.50.300:FF:003210">
    <property type="entry name" value="RNA helicase aquarius"/>
    <property type="match status" value="1"/>
</dbReference>
<dbReference type="InterPro" id="IPR041677">
    <property type="entry name" value="DNA2/NAM7_AAA_11"/>
</dbReference>
<feature type="compositionally biased region" description="Basic and acidic residues" evidence="1">
    <location>
        <begin position="1513"/>
        <end position="1534"/>
    </location>
</feature>
<feature type="compositionally biased region" description="Basic and acidic residues" evidence="1">
    <location>
        <begin position="1541"/>
        <end position="1582"/>
    </location>
</feature>
<dbReference type="InterPro" id="IPR047187">
    <property type="entry name" value="SF1_C_Upf1"/>
</dbReference>
<dbReference type="InterPro" id="IPR045055">
    <property type="entry name" value="DNA2/NAM7-like"/>
</dbReference>
<dbReference type="InterPro" id="IPR041679">
    <property type="entry name" value="DNA2/NAM7-like_C"/>
</dbReference>
<feature type="domain" description="RNA helicase aquarius N-terminal" evidence="4">
    <location>
        <begin position="56"/>
        <end position="468"/>
    </location>
</feature>
<dbReference type="Pfam" id="PF21143">
    <property type="entry name" value="Aquarius_N_2nd"/>
    <property type="match status" value="1"/>
</dbReference>
<dbReference type="CDD" id="cd18808">
    <property type="entry name" value="SF1_C_Upf1"/>
    <property type="match status" value="1"/>
</dbReference>